<dbReference type="RefSeq" id="XP_008100703.1">
    <property type="nucleotide sequence ID" value="XM_008102512.1"/>
</dbReference>
<feature type="region of interest" description="Disordered" evidence="1">
    <location>
        <begin position="182"/>
        <end position="213"/>
    </location>
</feature>
<dbReference type="eggNOG" id="KOG1721">
    <property type="taxonomic scope" value="Eukaryota"/>
</dbReference>
<feature type="compositionally biased region" description="Basic residues" evidence="1">
    <location>
        <begin position="194"/>
        <end position="206"/>
    </location>
</feature>
<sequence length="213" mass="24408">MSNLETPHCLNTKEIKYNKPMKANSVTFATPIDLLMKAIQKKPNSEDILKGALGIKQVVKSEFSLESTDAPKPKRYICDQAYTGKKPFQGNLKNHQNKYHKKTLMEITDWIVSISDADALSDDQREMYRYFASLYKNSNKGIKGRGKDRRVSKRGAKSKAVPPILKDVCRLDSLAVYSSRQLHPPGQYTQQQQQHHRHGPVLKRKQPYIPRLD</sequence>
<gene>
    <name evidence="2" type="ORF">GLRG_11829</name>
</gene>
<keyword evidence="3" id="KW-1185">Reference proteome</keyword>
<protein>
    <submittedName>
        <fullName evidence="2">Zinc finger protein</fullName>
    </submittedName>
</protein>
<proteinExistence type="predicted"/>
<dbReference type="OrthoDB" id="427030at2759"/>
<reference evidence="3" key="1">
    <citation type="journal article" date="2012" name="Nat. Genet.">
        <title>Lifestyle transitions in plant pathogenic Colletotrichum fungi deciphered by genome and transcriptome analyses.</title>
        <authorList>
            <person name="O'Connell R.J."/>
            <person name="Thon M.R."/>
            <person name="Hacquard S."/>
            <person name="Amyotte S.G."/>
            <person name="Kleemann J."/>
            <person name="Torres M.F."/>
            <person name="Damm U."/>
            <person name="Buiate E.A."/>
            <person name="Epstein L."/>
            <person name="Alkan N."/>
            <person name="Altmueller J."/>
            <person name="Alvarado-Balderrama L."/>
            <person name="Bauser C.A."/>
            <person name="Becker C."/>
            <person name="Birren B.W."/>
            <person name="Chen Z."/>
            <person name="Choi J."/>
            <person name="Crouch J.A."/>
            <person name="Duvick J.P."/>
            <person name="Farman M.A."/>
            <person name="Gan P."/>
            <person name="Heiman D."/>
            <person name="Henrissat B."/>
            <person name="Howard R.J."/>
            <person name="Kabbage M."/>
            <person name="Koch C."/>
            <person name="Kracher B."/>
            <person name="Kubo Y."/>
            <person name="Law A.D."/>
            <person name="Lebrun M.-H."/>
            <person name="Lee Y.-H."/>
            <person name="Miyara I."/>
            <person name="Moore N."/>
            <person name="Neumann U."/>
            <person name="Nordstroem K."/>
            <person name="Panaccione D.G."/>
            <person name="Panstruga R."/>
            <person name="Place M."/>
            <person name="Proctor R.H."/>
            <person name="Prusky D."/>
            <person name="Rech G."/>
            <person name="Reinhardt R."/>
            <person name="Rollins J.A."/>
            <person name="Rounsley S."/>
            <person name="Schardl C.L."/>
            <person name="Schwartz D.C."/>
            <person name="Shenoy N."/>
            <person name="Shirasu K."/>
            <person name="Sikhakolli U.R."/>
            <person name="Stueber K."/>
            <person name="Sukno S.A."/>
            <person name="Sweigard J.A."/>
            <person name="Takano Y."/>
            <person name="Takahara H."/>
            <person name="Trail F."/>
            <person name="van der Does H.C."/>
            <person name="Voll L.M."/>
            <person name="Will I."/>
            <person name="Young S."/>
            <person name="Zeng Q."/>
            <person name="Zhang J."/>
            <person name="Zhou S."/>
            <person name="Dickman M.B."/>
            <person name="Schulze-Lefert P."/>
            <person name="Ver Loren van Themaat E."/>
            <person name="Ma L.-J."/>
            <person name="Vaillancourt L.J."/>
        </authorList>
    </citation>
    <scope>NUCLEOTIDE SEQUENCE [LARGE SCALE GENOMIC DNA]</scope>
    <source>
        <strain evidence="3">M1.001 / M2 / FGSC 10212</strain>
    </source>
</reference>
<name>E3R0P5_COLGM</name>
<organism evidence="3">
    <name type="scientific">Colletotrichum graminicola (strain M1.001 / M2 / FGSC 10212)</name>
    <name type="common">Maize anthracnose fungus</name>
    <name type="synonym">Glomerella graminicola</name>
    <dbReference type="NCBI Taxonomy" id="645133"/>
    <lineage>
        <taxon>Eukaryota</taxon>
        <taxon>Fungi</taxon>
        <taxon>Dikarya</taxon>
        <taxon>Ascomycota</taxon>
        <taxon>Pezizomycotina</taxon>
        <taxon>Sordariomycetes</taxon>
        <taxon>Hypocreomycetidae</taxon>
        <taxon>Glomerellales</taxon>
        <taxon>Glomerellaceae</taxon>
        <taxon>Colletotrichum</taxon>
        <taxon>Colletotrichum graminicola species complex</taxon>
    </lineage>
</organism>
<dbReference type="HOGENOM" id="CLU_1294309_0_0_1"/>
<evidence type="ECO:0000256" key="1">
    <source>
        <dbReference type="SAM" id="MobiDB-lite"/>
    </source>
</evidence>
<accession>E3R0P5</accession>
<dbReference type="VEuPathDB" id="FungiDB:GLRG_11829"/>
<feature type="compositionally biased region" description="Low complexity" evidence="1">
    <location>
        <begin position="182"/>
        <end position="193"/>
    </location>
</feature>
<dbReference type="EMBL" id="GG697466">
    <property type="protein sequence ID" value="EFQ36683.1"/>
    <property type="molecule type" value="Genomic_DNA"/>
</dbReference>
<dbReference type="GeneID" id="24417192"/>
<evidence type="ECO:0000313" key="2">
    <source>
        <dbReference type="EMBL" id="EFQ36683.1"/>
    </source>
</evidence>
<evidence type="ECO:0000313" key="3">
    <source>
        <dbReference type="Proteomes" id="UP000008782"/>
    </source>
</evidence>
<dbReference type="AlphaFoldDB" id="E3R0P5"/>
<dbReference type="STRING" id="645133.E3R0P5"/>
<dbReference type="Proteomes" id="UP000008782">
    <property type="component" value="Unassembled WGS sequence"/>
</dbReference>